<evidence type="ECO:0000313" key="3">
    <source>
        <dbReference type="Proteomes" id="UP000037386"/>
    </source>
</evidence>
<feature type="transmembrane region" description="Helical" evidence="1">
    <location>
        <begin position="327"/>
        <end position="348"/>
    </location>
</feature>
<gene>
    <name evidence="2" type="primary">citS</name>
    <name evidence="2" type="ORF">CPX_001449</name>
</gene>
<feature type="transmembrane region" description="Helical" evidence="1">
    <location>
        <begin position="131"/>
        <end position="153"/>
    </location>
</feature>
<dbReference type="EMBL" id="LHCF01000004">
    <property type="protein sequence ID" value="KOR75572.1"/>
    <property type="molecule type" value="Genomic_DNA"/>
</dbReference>
<feature type="transmembrane region" description="Helical" evidence="1">
    <location>
        <begin position="209"/>
        <end position="233"/>
    </location>
</feature>
<name>A0A0M1N081_9MOLU</name>
<organism evidence="2 3">
    <name type="scientific">Candidatus Phytoplasma pruni</name>
    <dbReference type="NCBI Taxonomy" id="479893"/>
    <lineage>
        <taxon>Bacteria</taxon>
        <taxon>Bacillati</taxon>
        <taxon>Mycoplasmatota</taxon>
        <taxon>Mollicutes</taxon>
        <taxon>Acholeplasmatales</taxon>
        <taxon>Acholeplasmataceae</taxon>
        <taxon>Candidatus Phytoplasma</taxon>
        <taxon>16SrIII (X-disease group)</taxon>
    </lineage>
</organism>
<keyword evidence="1" id="KW-0472">Membrane</keyword>
<feature type="transmembrane region" description="Helical" evidence="1">
    <location>
        <begin position="487"/>
        <end position="506"/>
    </location>
</feature>
<feature type="transmembrane region" description="Helical" evidence="1">
    <location>
        <begin position="165"/>
        <end position="188"/>
    </location>
</feature>
<dbReference type="PANTHER" id="PTHR40033:SF1">
    <property type="entry name" value="CITRATE-SODIUM SYMPORTER"/>
    <property type="match status" value="1"/>
</dbReference>
<dbReference type="STRING" id="479893.CPX_001449"/>
<dbReference type="Pfam" id="PF03390">
    <property type="entry name" value="2HCT"/>
    <property type="match status" value="1"/>
</dbReference>
<feature type="transmembrane region" description="Helical" evidence="1">
    <location>
        <begin position="62"/>
        <end position="79"/>
    </location>
</feature>
<feature type="transmembrane region" description="Helical" evidence="1">
    <location>
        <begin position="418"/>
        <end position="438"/>
    </location>
</feature>
<dbReference type="AlphaFoldDB" id="A0A0M1N081"/>
<evidence type="ECO:0000256" key="1">
    <source>
        <dbReference type="SAM" id="Phobius"/>
    </source>
</evidence>
<proteinExistence type="predicted"/>
<evidence type="ECO:0000313" key="2">
    <source>
        <dbReference type="EMBL" id="KOR75572.1"/>
    </source>
</evidence>
<reference evidence="3" key="1">
    <citation type="submission" date="2015-05" db="EMBL/GenBank/DDBJ databases">
        <title>Draft genome sequence of 'Candidatus Phytoplasma Pruni' strain CX, a plant pathogenic bacterium.</title>
        <authorList>
            <person name="Lee I.-M."/>
            <person name="Bottner-Parker K.D."/>
            <person name="Shao J."/>
            <person name="Gundersen-Rindal D.E."/>
            <person name="Zhao Y."/>
            <person name="Davis R.E."/>
        </authorList>
    </citation>
    <scope>NUCLEOTIDE SEQUENCE [LARGE SCALE GENOMIC DNA]</scope>
    <source>
        <strain evidence="3">CX</strain>
    </source>
</reference>
<dbReference type="PANTHER" id="PTHR40033">
    <property type="entry name" value="NA(+)-MALATE SYMPORTER"/>
    <property type="match status" value="1"/>
</dbReference>
<dbReference type="GO" id="GO:0008514">
    <property type="term" value="F:organic anion transmembrane transporter activity"/>
    <property type="evidence" value="ECO:0007669"/>
    <property type="project" value="InterPro"/>
</dbReference>
<dbReference type="GO" id="GO:0016020">
    <property type="term" value="C:membrane"/>
    <property type="evidence" value="ECO:0007669"/>
    <property type="project" value="InterPro"/>
</dbReference>
<dbReference type="Proteomes" id="UP000037386">
    <property type="component" value="Unassembled WGS sequence"/>
</dbReference>
<dbReference type="PATRIC" id="fig|479893.3.peg.234"/>
<feature type="transmembrane region" description="Helical" evidence="1">
    <location>
        <begin position="393"/>
        <end position="412"/>
    </location>
</feature>
<accession>A0A0M1N081</accession>
<dbReference type="OrthoDB" id="8584824at2"/>
<feature type="transmembrane region" description="Helical" evidence="1">
    <location>
        <begin position="21"/>
        <end position="42"/>
    </location>
</feature>
<protein>
    <submittedName>
        <fullName evidence="2">Malate-sodium symport</fullName>
    </submittedName>
</protein>
<feature type="transmembrane region" description="Helical" evidence="1">
    <location>
        <begin position="253"/>
        <end position="276"/>
    </location>
</feature>
<dbReference type="RefSeq" id="WP_053521394.1">
    <property type="nucleotide sequence ID" value="NZ_LHCF01000004.1"/>
</dbReference>
<dbReference type="InterPro" id="IPR004679">
    <property type="entry name" value="2-OHcarboxylate_transport"/>
</dbReference>
<keyword evidence="1" id="KW-1133">Transmembrane helix</keyword>
<comment type="caution">
    <text evidence="2">The sequence shown here is derived from an EMBL/GenBank/DDBJ whole genome shotgun (WGS) entry which is preliminary data.</text>
</comment>
<keyword evidence="1" id="KW-0812">Transmembrane</keyword>
<feature type="transmembrane region" description="Helical" evidence="1">
    <location>
        <begin position="354"/>
        <end position="372"/>
    </location>
</feature>
<sequence length="509" mass="54526">MQTQNSEKNISFPSSKKPITILGFPLYLILIILAISIAYLGFSFSVEKVDTVDKGVIKWHNLIGVLLIAMVVAELFKVIGKKTPILKDIGGGAILSLLVPAFIFNYNCTFLNDKFRFNLFQQAFRDNIKTFNGAIGFSEMFVASLVVGSLLGIDKEMLKRNGLKFLSLVVISLIVSATFVGIAGWFLNPIGGIDRLGGSGQDKNGALNALFYIFVPIASGGLTCGIIPLSTIFSQRKGKEIVGGADGTTVQALFTAHIITALLIGGIVSVMFSGLIKKIFGKSKFSSPTGSLEKELLPSFVPNAEANTAEVKKEENKITFEQIKTGFVAIFALYAVSALTRSLLACLIPSAKNLIPPTIIFLVVLVLVFKVFDIISDRFVKSIEQASKLVTNNLSSAILVVIGVTIDINAVIKNVSNINFFIVSVLTVLTTALTSAIVGNKMGYYPVQASIAGGLCANSIGGVGNLAILEASDSFELMPYAQISTRIGGDLVVIIASIFYPVFYTISIL</sequence>